<accession>W1V307</accession>
<dbReference type="InterPro" id="IPR022966">
    <property type="entry name" value="RNase_II/R_CS"/>
</dbReference>
<keyword evidence="1" id="KW-0540">Nuclease</keyword>
<dbReference type="Pfam" id="PF00773">
    <property type="entry name" value="RNB"/>
    <property type="match status" value="1"/>
</dbReference>
<dbReference type="InterPro" id="IPR012340">
    <property type="entry name" value="NA-bd_OB-fold"/>
</dbReference>
<evidence type="ECO:0000313" key="5">
    <source>
        <dbReference type="Proteomes" id="UP000018855"/>
    </source>
</evidence>
<dbReference type="SMART" id="SM00316">
    <property type="entry name" value="S1"/>
    <property type="match status" value="1"/>
</dbReference>
<feature type="non-terminal residue" evidence="4">
    <location>
        <position position="174"/>
    </location>
</feature>
<dbReference type="InterPro" id="IPR050180">
    <property type="entry name" value="RNR_Ribonuclease"/>
</dbReference>
<evidence type="ECO:0000259" key="3">
    <source>
        <dbReference type="PROSITE" id="PS50126"/>
    </source>
</evidence>
<proteinExistence type="predicted"/>
<sequence>PRDFQKILDVVKGQDIEQVAQIMTLRSMQQAKYSIENVGHFGLASTCYTHFTSPIRRYPDLMVHRLLKADMHWKGGYSKRDVDEAFLAGAVEHSSIQEQVATEAERETTDLKKTQYMVPFVGEVFEGTIASITSFGMFVELENGIDGLVHISMMNDDYYFFDEEHFVLVGKRTG</sequence>
<dbReference type="GO" id="GO:0005829">
    <property type="term" value="C:cytosol"/>
    <property type="evidence" value="ECO:0007669"/>
    <property type="project" value="TreeGrafter"/>
</dbReference>
<dbReference type="CDD" id="cd04471">
    <property type="entry name" value="S1_RNase_R"/>
    <property type="match status" value="1"/>
</dbReference>
<dbReference type="AlphaFoldDB" id="W1V307"/>
<dbReference type="GO" id="GO:0006402">
    <property type="term" value="P:mRNA catabolic process"/>
    <property type="evidence" value="ECO:0007669"/>
    <property type="project" value="TreeGrafter"/>
</dbReference>
<feature type="domain" description="S1 motif" evidence="3">
    <location>
        <begin position="122"/>
        <end position="174"/>
    </location>
</feature>
<dbReference type="PROSITE" id="PS01175">
    <property type="entry name" value="RIBONUCLEASE_II"/>
    <property type="match status" value="1"/>
</dbReference>
<dbReference type="InterPro" id="IPR003029">
    <property type="entry name" value="S1_domain"/>
</dbReference>
<dbReference type="GO" id="GO:0016787">
    <property type="term" value="F:hydrolase activity"/>
    <property type="evidence" value="ECO:0007669"/>
    <property type="project" value="UniProtKB-KW"/>
</dbReference>
<keyword evidence="2" id="KW-0378">Hydrolase</keyword>
<dbReference type="InterPro" id="IPR001900">
    <property type="entry name" value="RNase_II/R"/>
</dbReference>
<dbReference type="PANTHER" id="PTHR23355:SF9">
    <property type="entry name" value="DIS3-LIKE EXONUCLEASE 2"/>
    <property type="match status" value="1"/>
</dbReference>
<feature type="non-terminal residue" evidence="4">
    <location>
        <position position="1"/>
    </location>
</feature>
<dbReference type="GO" id="GO:0003723">
    <property type="term" value="F:RNA binding"/>
    <property type="evidence" value="ECO:0007669"/>
    <property type="project" value="InterPro"/>
</dbReference>
<comment type="caution">
    <text evidence="4">The sequence shown here is derived from an EMBL/GenBank/DDBJ whole genome shotgun (WGS) entry which is preliminary data.</text>
</comment>
<organism evidence="4 5">
    <name type="scientific">Veillonella dispar DORA_11</name>
    <dbReference type="NCBI Taxonomy" id="1403949"/>
    <lineage>
        <taxon>Bacteria</taxon>
        <taxon>Bacillati</taxon>
        <taxon>Bacillota</taxon>
        <taxon>Negativicutes</taxon>
        <taxon>Veillonellales</taxon>
        <taxon>Veillonellaceae</taxon>
        <taxon>Veillonella</taxon>
    </lineage>
</organism>
<protein>
    <submittedName>
        <fullName evidence="4">Ribonuclease R</fullName>
    </submittedName>
</protein>
<dbReference type="PROSITE" id="PS50126">
    <property type="entry name" value="S1"/>
    <property type="match status" value="1"/>
</dbReference>
<reference evidence="4 5" key="1">
    <citation type="submission" date="2013-12" db="EMBL/GenBank/DDBJ databases">
        <title>A Varibaculum cambriense genome reconstructed from a premature infant gut community with otherwise low bacterial novelty that shifts toward anaerobic metabolism during the third week of life.</title>
        <authorList>
            <person name="Brown C.T."/>
            <person name="Sharon I."/>
            <person name="Thomas B.C."/>
            <person name="Castelle C.J."/>
            <person name="Morowitz M.J."/>
            <person name="Banfield J.F."/>
        </authorList>
    </citation>
    <scope>NUCLEOTIDE SEQUENCE [LARGE SCALE GENOMIC DNA]</scope>
    <source>
        <strain evidence="5">DORA_11</strain>
    </source>
</reference>
<gene>
    <name evidence="4" type="ORF">Q619_VDC00341G0001</name>
</gene>
<dbReference type="Proteomes" id="UP000018855">
    <property type="component" value="Unassembled WGS sequence"/>
</dbReference>
<evidence type="ECO:0000313" key="4">
    <source>
        <dbReference type="EMBL" id="ETJ00096.1"/>
    </source>
</evidence>
<dbReference type="Gene3D" id="2.40.50.140">
    <property type="entry name" value="Nucleic acid-binding proteins"/>
    <property type="match status" value="1"/>
</dbReference>
<dbReference type="PANTHER" id="PTHR23355">
    <property type="entry name" value="RIBONUCLEASE"/>
    <property type="match status" value="1"/>
</dbReference>
<name>W1V307_9FIRM</name>
<dbReference type="EMBL" id="AZMJ01000341">
    <property type="protein sequence ID" value="ETJ00096.1"/>
    <property type="molecule type" value="Genomic_DNA"/>
</dbReference>
<dbReference type="Pfam" id="PF00575">
    <property type="entry name" value="S1"/>
    <property type="match status" value="1"/>
</dbReference>
<dbReference type="GO" id="GO:0004540">
    <property type="term" value="F:RNA nuclease activity"/>
    <property type="evidence" value="ECO:0007669"/>
    <property type="project" value="InterPro"/>
</dbReference>
<evidence type="ECO:0000256" key="2">
    <source>
        <dbReference type="ARBA" id="ARBA00022801"/>
    </source>
</evidence>
<dbReference type="SUPFAM" id="SSF50249">
    <property type="entry name" value="Nucleic acid-binding proteins"/>
    <property type="match status" value="2"/>
</dbReference>
<evidence type="ECO:0000256" key="1">
    <source>
        <dbReference type="ARBA" id="ARBA00022722"/>
    </source>
</evidence>